<protein>
    <submittedName>
        <fullName evidence="9">Sigma-54-dependent transcriptional activator</fullName>
    </submittedName>
</protein>
<dbReference type="GO" id="GO:0006355">
    <property type="term" value="P:regulation of DNA-templated transcription"/>
    <property type="evidence" value="ECO:0007669"/>
    <property type="project" value="InterPro"/>
</dbReference>
<evidence type="ECO:0000256" key="6">
    <source>
        <dbReference type="PROSITE-ProRule" id="PRU00169"/>
    </source>
</evidence>
<dbReference type="InterPro" id="IPR001789">
    <property type="entry name" value="Sig_transdc_resp-reg_receiver"/>
</dbReference>
<gene>
    <name evidence="9" type="ORF">OP8BY_1680</name>
</gene>
<sequence>MKTFSVMLVDDEILTLNNLKKALEKEGYEIILAESGEKALDLLESCRPQLILLDLVLPGISGLEVLKKVKETDREIIVIMMSAYEILEKAVEAMKLGAYDYLLKPFKLSELKATVQRALETLSLRLRFLDEFEKQKQRYYFGKIVAQSRKMREVLDMAARVAQSDRTTVLLQGESGTGKELLARAIHYHSPRAEKPIVAINCAAIPENLLESELFGYEAGAFTDARKRKIGLLEKADEGTVFFDEIGDMSLALQAKILRVLEDGTFVRLGGSQPIKINVRIIAATNRDLVKETEKGNFRSDLFYRLNVVPITIPPLRERKEDIIPLILFFMEEFNREIKRNYRGLEPEAAQALMNYSWPGNVRELRNTVERVMSLYQAENIQLQFLPQEIRQELNLPEDKVLEALTKNWPTLDHLEKAYIARVLEYTGHNKSQAARILGLNPATLYRKIKSWKE</sequence>
<feature type="domain" description="Sigma-54 factor interaction" evidence="7">
    <location>
        <begin position="144"/>
        <end position="374"/>
    </location>
</feature>
<accession>A0A3E2BPC8</accession>
<dbReference type="GO" id="GO:0043565">
    <property type="term" value="F:sequence-specific DNA binding"/>
    <property type="evidence" value="ECO:0007669"/>
    <property type="project" value="InterPro"/>
</dbReference>
<dbReference type="Proteomes" id="UP000257323">
    <property type="component" value="Unassembled WGS sequence"/>
</dbReference>
<dbReference type="InterPro" id="IPR003593">
    <property type="entry name" value="AAA+_ATPase"/>
</dbReference>
<feature type="modified residue" description="4-aspartylphosphate" evidence="6">
    <location>
        <position position="54"/>
    </location>
</feature>
<dbReference type="Pfam" id="PF00072">
    <property type="entry name" value="Response_reg"/>
    <property type="match status" value="1"/>
</dbReference>
<dbReference type="Gene3D" id="1.10.10.60">
    <property type="entry name" value="Homeodomain-like"/>
    <property type="match status" value="1"/>
</dbReference>
<dbReference type="InterPro" id="IPR025943">
    <property type="entry name" value="Sigma_54_int_dom_ATP-bd_2"/>
</dbReference>
<evidence type="ECO:0000256" key="3">
    <source>
        <dbReference type="ARBA" id="ARBA00023015"/>
    </source>
</evidence>
<dbReference type="PANTHER" id="PTHR32071">
    <property type="entry name" value="TRANSCRIPTIONAL REGULATORY PROTEIN"/>
    <property type="match status" value="1"/>
</dbReference>
<dbReference type="PANTHER" id="PTHR32071:SF113">
    <property type="entry name" value="ALGINATE BIOSYNTHESIS TRANSCRIPTIONAL REGULATORY PROTEIN ALGB"/>
    <property type="match status" value="1"/>
</dbReference>
<keyword evidence="5" id="KW-0804">Transcription</keyword>
<dbReference type="PRINTS" id="PR01590">
    <property type="entry name" value="HTHFIS"/>
</dbReference>
<reference evidence="9 10" key="1">
    <citation type="submission" date="2018-08" db="EMBL/GenBank/DDBJ databases">
        <title>Genome analysis of the thermophilic bacterium of the candidate phylum Aminicenantes from deep subsurface aquifer revealed its physiology and ecological role.</title>
        <authorList>
            <person name="Kadnikov V.V."/>
            <person name="Mardanov A.V."/>
            <person name="Beletsky A.V."/>
            <person name="Karnachuk O.V."/>
            <person name="Ravin N.V."/>
        </authorList>
    </citation>
    <scope>NUCLEOTIDE SEQUENCE [LARGE SCALE GENOMIC DNA]</scope>
    <source>
        <strain evidence="9">BY38</strain>
    </source>
</reference>
<keyword evidence="4" id="KW-0238">DNA-binding</keyword>
<keyword evidence="3" id="KW-0805">Transcription regulation</keyword>
<dbReference type="CDD" id="cd00009">
    <property type="entry name" value="AAA"/>
    <property type="match status" value="1"/>
</dbReference>
<comment type="caution">
    <text evidence="9">The sequence shown here is derived from an EMBL/GenBank/DDBJ whole genome shotgun (WGS) entry which is preliminary data.</text>
</comment>
<dbReference type="GO" id="GO:0005524">
    <property type="term" value="F:ATP binding"/>
    <property type="evidence" value="ECO:0007669"/>
    <property type="project" value="UniProtKB-KW"/>
</dbReference>
<evidence type="ECO:0000256" key="2">
    <source>
        <dbReference type="ARBA" id="ARBA00022840"/>
    </source>
</evidence>
<dbReference type="Gene3D" id="3.40.50.300">
    <property type="entry name" value="P-loop containing nucleotide triphosphate hydrolases"/>
    <property type="match status" value="1"/>
</dbReference>
<dbReference type="GO" id="GO:0000160">
    <property type="term" value="P:phosphorelay signal transduction system"/>
    <property type="evidence" value="ECO:0007669"/>
    <property type="project" value="InterPro"/>
</dbReference>
<dbReference type="EMBL" id="QUAH01000003">
    <property type="protein sequence ID" value="RFT16502.1"/>
    <property type="molecule type" value="Genomic_DNA"/>
</dbReference>
<dbReference type="InterPro" id="IPR027417">
    <property type="entry name" value="P-loop_NTPase"/>
</dbReference>
<dbReference type="InterPro" id="IPR002078">
    <property type="entry name" value="Sigma_54_int"/>
</dbReference>
<dbReference type="Pfam" id="PF25601">
    <property type="entry name" value="AAA_lid_14"/>
    <property type="match status" value="1"/>
</dbReference>
<dbReference type="PROSITE" id="PS00688">
    <property type="entry name" value="SIGMA54_INTERACT_3"/>
    <property type="match status" value="1"/>
</dbReference>
<dbReference type="InterPro" id="IPR025944">
    <property type="entry name" value="Sigma_54_int_dom_CS"/>
</dbReference>
<evidence type="ECO:0000259" key="7">
    <source>
        <dbReference type="PROSITE" id="PS50045"/>
    </source>
</evidence>
<dbReference type="PROSITE" id="PS50110">
    <property type="entry name" value="RESPONSE_REGULATORY"/>
    <property type="match status" value="1"/>
</dbReference>
<dbReference type="SUPFAM" id="SSF52540">
    <property type="entry name" value="P-loop containing nucleoside triphosphate hydrolases"/>
    <property type="match status" value="1"/>
</dbReference>
<evidence type="ECO:0000313" key="10">
    <source>
        <dbReference type="Proteomes" id="UP000257323"/>
    </source>
</evidence>
<keyword evidence="6" id="KW-0597">Phosphoprotein</keyword>
<dbReference type="SMART" id="SM00448">
    <property type="entry name" value="REC"/>
    <property type="match status" value="1"/>
</dbReference>
<dbReference type="PROSITE" id="PS00675">
    <property type="entry name" value="SIGMA54_INTERACT_1"/>
    <property type="match status" value="1"/>
</dbReference>
<dbReference type="SMART" id="SM00382">
    <property type="entry name" value="AAA"/>
    <property type="match status" value="1"/>
</dbReference>
<feature type="domain" description="Response regulatory" evidence="8">
    <location>
        <begin position="5"/>
        <end position="119"/>
    </location>
</feature>
<dbReference type="InterPro" id="IPR002197">
    <property type="entry name" value="HTH_Fis"/>
</dbReference>
<dbReference type="Gene3D" id="1.10.8.60">
    <property type="match status" value="1"/>
</dbReference>
<evidence type="ECO:0000313" key="9">
    <source>
        <dbReference type="EMBL" id="RFT16502.1"/>
    </source>
</evidence>
<dbReference type="SUPFAM" id="SSF46689">
    <property type="entry name" value="Homeodomain-like"/>
    <property type="match status" value="1"/>
</dbReference>
<dbReference type="AlphaFoldDB" id="A0A3E2BPC8"/>
<proteinExistence type="predicted"/>
<name>A0A3E2BPC8_9BACT</name>
<dbReference type="Gene3D" id="3.40.50.2300">
    <property type="match status" value="1"/>
</dbReference>
<dbReference type="FunFam" id="3.40.50.300:FF:000006">
    <property type="entry name" value="DNA-binding transcriptional regulator NtrC"/>
    <property type="match status" value="1"/>
</dbReference>
<dbReference type="InterPro" id="IPR058031">
    <property type="entry name" value="AAA_lid_NorR"/>
</dbReference>
<dbReference type="PROSITE" id="PS50045">
    <property type="entry name" value="SIGMA54_INTERACT_4"/>
    <property type="match status" value="1"/>
</dbReference>
<dbReference type="Pfam" id="PF00158">
    <property type="entry name" value="Sigma54_activat"/>
    <property type="match status" value="1"/>
</dbReference>
<dbReference type="SUPFAM" id="SSF52172">
    <property type="entry name" value="CheY-like"/>
    <property type="match status" value="1"/>
</dbReference>
<dbReference type="InterPro" id="IPR025662">
    <property type="entry name" value="Sigma_54_int_dom_ATP-bd_1"/>
</dbReference>
<dbReference type="Pfam" id="PF02954">
    <property type="entry name" value="HTH_8"/>
    <property type="match status" value="1"/>
</dbReference>
<evidence type="ECO:0000259" key="8">
    <source>
        <dbReference type="PROSITE" id="PS50110"/>
    </source>
</evidence>
<evidence type="ECO:0000256" key="4">
    <source>
        <dbReference type="ARBA" id="ARBA00023125"/>
    </source>
</evidence>
<evidence type="ECO:0000256" key="5">
    <source>
        <dbReference type="ARBA" id="ARBA00023163"/>
    </source>
</evidence>
<dbReference type="PROSITE" id="PS00676">
    <property type="entry name" value="SIGMA54_INTERACT_2"/>
    <property type="match status" value="1"/>
</dbReference>
<evidence type="ECO:0000256" key="1">
    <source>
        <dbReference type="ARBA" id="ARBA00022741"/>
    </source>
</evidence>
<dbReference type="InterPro" id="IPR009057">
    <property type="entry name" value="Homeodomain-like_sf"/>
</dbReference>
<dbReference type="InterPro" id="IPR011006">
    <property type="entry name" value="CheY-like_superfamily"/>
</dbReference>
<keyword evidence="2" id="KW-0067">ATP-binding</keyword>
<keyword evidence="1" id="KW-0547">Nucleotide-binding</keyword>
<organism evidence="9 10">
    <name type="scientific">Candidatus Saccharicenans subterraneus</name>
    <dbReference type="NCBI Taxonomy" id="2508984"/>
    <lineage>
        <taxon>Bacteria</taxon>
        <taxon>Candidatus Aminicenantota</taxon>
        <taxon>Candidatus Aminicenantia</taxon>
        <taxon>Candidatus Aminicenantales</taxon>
        <taxon>Candidatus Saccharicenantaceae</taxon>
        <taxon>Candidatus Saccharicenans</taxon>
    </lineage>
</organism>